<accession>A0A248LJX6</accession>
<proteinExistence type="predicted"/>
<sequence length="45" mass="5080">MTRSSSSNASATTTKNTKGTKHHDDYRNRNQDHPDFRNPQAGPDH</sequence>
<feature type="compositionally biased region" description="Basic and acidic residues" evidence="1">
    <location>
        <begin position="22"/>
        <end position="36"/>
    </location>
</feature>
<protein>
    <submittedName>
        <fullName evidence="2">Uncharacterized protein</fullName>
    </submittedName>
</protein>
<dbReference type="EMBL" id="CP022115">
    <property type="protein sequence ID" value="ASJ24666.1"/>
    <property type="molecule type" value="Genomic_DNA"/>
</dbReference>
<evidence type="ECO:0000313" key="2">
    <source>
        <dbReference type="EMBL" id="ASJ24666.1"/>
    </source>
</evidence>
<dbReference type="AlphaFoldDB" id="A0A248LJX6"/>
<evidence type="ECO:0000313" key="3">
    <source>
        <dbReference type="Proteomes" id="UP000197424"/>
    </source>
</evidence>
<feature type="compositionally biased region" description="Low complexity" evidence="1">
    <location>
        <begin position="1"/>
        <end position="17"/>
    </location>
</feature>
<evidence type="ECO:0000256" key="1">
    <source>
        <dbReference type="SAM" id="MobiDB-lite"/>
    </source>
</evidence>
<gene>
    <name evidence="2" type="ORF">LHGZ1_1835</name>
</gene>
<feature type="region of interest" description="Disordered" evidence="1">
    <location>
        <begin position="1"/>
        <end position="45"/>
    </location>
</feature>
<dbReference type="Proteomes" id="UP000197424">
    <property type="component" value="Chromosome"/>
</dbReference>
<organism evidence="2 3">
    <name type="scientific">Laribacter hongkongensis</name>
    <dbReference type="NCBI Taxonomy" id="168471"/>
    <lineage>
        <taxon>Bacteria</taxon>
        <taxon>Pseudomonadati</taxon>
        <taxon>Pseudomonadota</taxon>
        <taxon>Betaproteobacteria</taxon>
        <taxon>Neisseriales</taxon>
        <taxon>Aquaspirillaceae</taxon>
        <taxon>Laribacter</taxon>
    </lineage>
</organism>
<name>A0A248LJX6_9NEIS</name>
<reference evidence="3" key="1">
    <citation type="submission" date="2017-06" db="EMBL/GenBank/DDBJ databases">
        <title>Whole genome sequence of Laribacter hongkongensis LHGZ1.</title>
        <authorList>
            <person name="Chen D."/>
            <person name="Wu H."/>
            <person name="Chen J."/>
        </authorList>
    </citation>
    <scope>NUCLEOTIDE SEQUENCE [LARGE SCALE GENOMIC DNA]</scope>
    <source>
        <strain evidence="3">LHGZ1</strain>
    </source>
</reference>